<keyword evidence="2" id="KW-1185">Reference proteome</keyword>
<dbReference type="OrthoDB" id="9797779at2"/>
<name>A0A1W1VI16_9FIRM</name>
<proteinExistence type="predicted"/>
<dbReference type="EMBL" id="LT838272">
    <property type="protein sequence ID" value="SMB93019.1"/>
    <property type="molecule type" value="Genomic_DNA"/>
</dbReference>
<evidence type="ECO:0000313" key="1">
    <source>
        <dbReference type="EMBL" id="SMB93019.1"/>
    </source>
</evidence>
<accession>A0A1W1VI16</accession>
<organism evidence="1 2">
    <name type="scientific">Thermanaeromonas toyohensis ToBE</name>
    <dbReference type="NCBI Taxonomy" id="698762"/>
    <lineage>
        <taxon>Bacteria</taxon>
        <taxon>Bacillati</taxon>
        <taxon>Bacillota</taxon>
        <taxon>Clostridia</taxon>
        <taxon>Neomoorellales</taxon>
        <taxon>Neomoorellaceae</taxon>
        <taxon>Thermanaeromonas</taxon>
    </lineage>
</organism>
<gene>
    <name evidence="1" type="ORF">SAMN00808754_0771</name>
</gene>
<dbReference type="InterPro" id="IPR007553">
    <property type="entry name" value="2-thiour_desulf"/>
</dbReference>
<dbReference type="Pfam" id="PF04463">
    <property type="entry name" value="2-thiour_desulf"/>
    <property type="match status" value="1"/>
</dbReference>
<dbReference type="RefSeq" id="WP_084664216.1">
    <property type="nucleotide sequence ID" value="NZ_LT838272.1"/>
</dbReference>
<sequence>MENRPPILVSACLAGYHCKYNGGSNLVPEIKELVTRRQAIPVCPEKLGGLSIPRPPAEIQGGDGFDVLEGRARVVDKEGRDVTAAFLQGARATAELARALGTRVAILKERSPSCGIRAIYNGTFSGCTRTGCGVTAALLLRQGLQLFSEETWKE</sequence>
<dbReference type="PANTHER" id="PTHR30087">
    <property type="entry name" value="INNER MEMBRANE PROTEIN"/>
    <property type="match status" value="1"/>
</dbReference>
<evidence type="ECO:0000313" key="2">
    <source>
        <dbReference type="Proteomes" id="UP000192569"/>
    </source>
</evidence>
<dbReference type="STRING" id="698762.SAMN00808754_0771"/>
<reference evidence="1 2" key="1">
    <citation type="submission" date="2017-04" db="EMBL/GenBank/DDBJ databases">
        <authorList>
            <person name="Afonso C.L."/>
            <person name="Miller P.J."/>
            <person name="Scott M.A."/>
            <person name="Spackman E."/>
            <person name="Goraichik I."/>
            <person name="Dimitrov K.M."/>
            <person name="Suarez D.L."/>
            <person name="Swayne D.E."/>
        </authorList>
    </citation>
    <scope>NUCLEOTIDE SEQUENCE [LARGE SCALE GENOMIC DNA]</scope>
    <source>
        <strain evidence="1 2">ToBE</strain>
    </source>
</reference>
<dbReference type="AlphaFoldDB" id="A0A1W1VI16"/>
<dbReference type="Proteomes" id="UP000192569">
    <property type="component" value="Chromosome I"/>
</dbReference>
<dbReference type="PANTHER" id="PTHR30087:SF1">
    <property type="entry name" value="HYPOTHETICAL CYTOSOLIC PROTEIN"/>
    <property type="match status" value="1"/>
</dbReference>
<protein>
    <submittedName>
        <fullName evidence="1">Uncharacterized conserved protein YbbK, DUF523 family</fullName>
    </submittedName>
</protein>